<feature type="region of interest" description="Disordered" evidence="1">
    <location>
        <begin position="628"/>
        <end position="660"/>
    </location>
</feature>
<feature type="compositionally biased region" description="Basic and acidic residues" evidence="1">
    <location>
        <begin position="18"/>
        <end position="29"/>
    </location>
</feature>
<dbReference type="OMA" id="FDNPCLG"/>
<dbReference type="AlphaFoldDB" id="E2C7C0"/>
<feature type="domain" description="G-patch" evidence="2">
    <location>
        <begin position="26"/>
        <end position="75"/>
    </location>
</feature>
<dbReference type="STRING" id="610380.E2C7C0"/>
<evidence type="ECO:0000256" key="1">
    <source>
        <dbReference type="SAM" id="MobiDB-lite"/>
    </source>
</evidence>
<reference evidence="3 4" key="1">
    <citation type="journal article" date="2010" name="Science">
        <title>Genomic comparison of the ants Camponotus floridanus and Harpegnathos saltator.</title>
        <authorList>
            <person name="Bonasio R."/>
            <person name="Zhang G."/>
            <person name="Ye C."/>
            <person name="Mutti N.S."/>
            <person name="Fang X."/>
            <person name="Qin N."/>
            <person name="Donahue G."/>
            <person name="Yang P."/>
            <person name="Li Q."/>
            <person name="Li C."/>
            <person name="Zhang P."/>
            <person name="Huang Z."/>
            <person name="Berger S.L."/>
            <person name="Reinberg D."/>
            <person name="Wang J."/>
            <person name="Liebig J."/>
        </authorList>
    </citation>
    <scope>NUCLEOTIDE SEQUENCE [LARGE SCALE GENOMIC DNA]</scope>
    <source>
        <strain evidence="3 4">R22 G/1</strain>
    </source>
</reference>
<evidence type="ECO:0000259" key="2">
    <source>
        <dbReference type="PROSITE" id="PS50174"/>
    </source>
</evidence>
<name>E2C7C0_HARSA</name>
<dbReference type="GO" id="GO:0003676">
    <property type="term" value="F:nucleic acid binding"/>
    <property type="evidence" value="ECO:0007669"/>
    <property type="project" value="InterPro"/>
</dbReference>
<gene>
    <name evidence="3" type="ORF">EAI_08685</name>
</gene>
<accession>E2C7C0</accession>
<evidence type="ECO:0000313" key="3">
    <source>
        <dbReference type="EMBL" id="EFN76107.1"/>
    </source>
</evidence>
<dbReference type="OrthoDB" id="29523at2759"/>
<dbReference type="Proteomes" id="UP000008237">
    <property type="component" value="Unassembled WGS sequence"/>
</dbReference>
<dbReference type="PANTHER" id="PTHR23149">
    <property type="entry name" value="G PATCH DOMAIN CONTAINING PROTEIN"/>
    <property type="match status" value="1"/>
</dbReference>
<dbReference type="InterPro" id="IPR050656">
    <property type="entry name" value="PINX1"/>
</dbReference>
<dbReference type="PANTHER" id="PTHR23149:SF27">
    <property type="entry name" value="PIN2_TERF1-INTERACTING TELOMERASE INHIBITOR 1"/>
    <property type="match status" value="1"/>
</dbReference>
<feature type="compositionally biased region" description="Basic residues" evidence="1">
    <location>
        <begin position="642"/>
        <end position="652"/>
    </location>
</feature>
<dbReference type="EMBL" id="GL453369">
    <property type="protein sequence ID" value="EFN76107.1"/>
    <property type="molecule type" value="Genomic_DNA"/>
</dbReference>
<dbReference type="InParanoid" id="E2C7C0"/>
<dbReference type="GO" id="GO:0010521">
    <property type="term" value="F:telomerase inhibitor activity"/>
    <property type="evidence" value="ECO:0007669"/>
    <property type="project" value="TreeGrafter"/>
</dbReference>
<evidence type="ECO:0000313" key="4">
    <source>
        <dbReference type="Proteomes" id="UP000008237"/>
    </source>
</evidence>
<feature type="compositionally biased region" description="Basic and acidic residues" evidence="1">
    <location>
        <begin position="628"/>
        <end position="638"/>
    </location>
</feature>
<dbReference type="InterPro" id="IPR000467">
    <property type="entry name" value="G_patch_dom"/>
</dbReference>
<proteinExistence type="predicted"/>
<dbReference type="Pfam" id="PF01585">
    <property type="entry name" value="G-patch"/>
    <property type="match status" value="1"/>
</dbReference>
<dbReference type="GO" id="GO:0005730">
    <property type="term" value="C:nucleolus"/>
    <property type="evidence" value="ECO:0007669"/>
    <property type="project" value="TreeGrafter"/>
</dbReference>
<dbReference type="PROSITE" id="PS50174">
    <property type="entry name" value="G_PATCH"/>
    <property type="match status" value="1"/>
</dbReference>
<organism evidence="4">
    <name type="scientific">Harpegnathos saltator</name>
    <name type="common">Jerdon's jumping ant</name>
    <dbReference type="NCBI Taxonomy" id="610380"/>
    <lineage>
        <taxon>Eukaryota</taxon>
        <taxon>Metazoa</taxon>
        <taxon>Ecdysozoa</taxon>
        <taxon>Arthropoda</taxon>
        <taxon>Hexapoda</taxon>
        <taxon>Insecta</taxon>
        <taxon>Pterygota</taxon>
        <taxon>Neoptera</taxon>
        <taxon>Endopterygota</taxon>
        <taxon>Hymenoptera</taxon>
        <taxon>Apocrita</taxon>
        <taxon>Aculeata</taxon>
        <taxon>Formicoidea</taxon>
        <taxon>Formicidae</taxon>
        <taxon>Ponerinae</taxon>
        <taxon>Ponerini</taxon>
        <taxon>Harpegnathos</taxon>
    </lineage>
</organism>
<feature type="region of interest" description="Disordered" evidence="1">
    <location>
        <begin position="1"/>
        <end position="29"/>
    </location>
</feature>
<keyword evidence="4" id="KW-1185">Reference proteome</keyword>
<protein>
    <submittedName>
        <fullName evidence="3">Pin2-interacting protein X1</fullName>
    </submittedName>
</protein>
<dbReference type="SMART" id="SM00443">
    <property type="entry name" value="G_patch"/>
    <property type="match status" value="1"/>
</dbReference>
<sequence length="748" mass="86269">MSMLAESRRKKKWSIDPQGKRWSKDNDKIGQKMLEKMGWTSGKGLGINEQGITEHVRVNKRNPESERAGYNNLYMQDIHEHQDKFNEFLQQLANHHNQEETIEKLESNEDLTRQSLELKSKQSCARLHYQKFTRGKDVSKYSTKDLANIFGKKELTSKTEVEEDNNICENEAIDTKDKWGGVFTINSGSMADYFKQKLQKDLASNIIDNQRANSESETEQYVGFGFTSKTENILSNGIPKNKNEKSNYAFDNPCLRLNSFPETMLNTEDSSKKNKEKRKKEFVSESIDLYVDEANQVNARKKLKIEIIDSNSKEGFMNPALNLDTKPDEDCNGKEFEVSRAQFGLENCGLDLTDEKSNKKRVTFNDHVEYSIDVTKRKKGKATLDKFEVENKKHKKKRQYEDVTTLSNGFVNEALDVEISSAEINDNELNEHKSTKIKKRKVRKTSNLETIQESPEQEKEIIEIKLEEDTTLDISSAENKEIDSVNKNSEKKKKKKKEVKIIDNDIITTVENEKSDKKITYGTHSKEKEKDKEEYEIVSKEVLEKSEKGQQQTDHLVNIKKKKSKKRETIIKDPTTVETSLVVTTSKEKSVLLEEKSTVKKKKKKHNSKDNYLENEINMCDMEQEISDKENTVEEQKSNTKLQKKDKKHKRSKDTLGTKSFTNHSVDVTDVNVISNQENVDNAEFIDIPPKRNQAIDSINNVICSPWNRKTRMTKKILKRLFYGNLIANFPGSNVQEIKGYGVDINGN</sequence>